<keyword evidence="2" id="KW-0472">Membrane</keyword>
<feature type="compositionally biased region" description="Acidic residues" evidence="1">
    <location>
        <begin position="1"/>
        <end position="10"/>
    </location>
</feature>
<accession>A0A6J4NTH2</accession>
<reference evidence="3" key="1">
    <citation type="submission" date="2020-02" db="EMBL/GenBank/DDBJ databases">
        <authorList>
            <person name="Meier V. D."/>
        </authorList>
    </citation>
    <scope>NUCLEOTIDE SEQUENCE</scope>
    <source>
        <strain evidence="3">AVDCRST_MAG75</strain>
    </source>
</reference>
<feature type="transmembrane region" description="Helical" evidence="2">
    <location>
        <begin position="55"/>
        <end position="73"/>
    </location>
</feature>
<evidence type="ECO:0000256" key="1">
    <source>
        <dbReference type="SAM" id="MobiDB-lite"/>
    </source>
</evidence>
<evidence type="ECO:0000256" key="2">
    <source>
        <dbReference type="SAM" id="Phobius"/>
    </source>
</evidence>
<name>A0A6J4NTH2_9ACTN</name>
<evidence type="ECO:0008006" key="4">
    <source>
        <dbReference type="Google" id="ProtNLM"/>
    </source>
</evidence>
<gene>
    <name evidence="3" type="ORF">AVDCRST_MAG75-1571</name>
</gene>
<organism evidence="3">
    <name type="scientific">uncultured Propionibacteriaceae bacterium</name>
    <dbReference type="NCBI Taxonomy" id="257457"/>
    <lineage>
        <taxon>Bacteria</taxon>
        <taxon>Bacillati</taxon>
        <taxon>Actinomycetota</taxon>
        <taxon>Actinomycetes</taxon>
        <taxon>Propionibacteriales</taxon>
        <taxon>Propionibacteriaceae</taxon>
        <taxon>environmental samples</taxon>
    </lineage>
</organism>
<protein>
    <recommendedName>
        <fullName evidence="4">PknH-like extracellular domain-containing protein</fullName>
    </recommendedName>
</protein>
<evidence type="ECO:0000313" key="3">
    <source>
        <dbReference type="EMBL" id="CAA9391159.1"/>
    </source>
</evidence>
<sequence>MTEPAPDDADGSAGRPGGHARVASSHQLLVADHHGPWVDELTLGPRPGLRRRRRVLAVLAVALVAAITGWLGVQAVSPILSDEQLRSSYEPAPPGVDDWNMSAMRPPPTRLLGTTAALDSPACRDSAAALFNYLPPGSLSGYGATFQYSASERWGVSSTARYRDRQAAAAGWAAMISSLNSCGPFTLPARYGQVAVTVTATTVSDGWLGGDQAGYQVVTSSGSADQTSMLTGLRFGNTVSWQTTSTELDRTVSSGDAQLELDALLSRLRAVARNW</sequence>
<feature type="region of interest" description="Disordered" evidence="1">
    <location>
        <begin position="1"/>
        <end position="21"/>
    </location>
</feature>
<dbReference type="AlphaFoldDB" id="A0A6J4NTH2"/>
<keyword evidence="2" id="KW-1133">Transmembrane helix</keyword>
<keyword evidence="2" id="KW-0812">Transmembrane</keyword>
<proteinExistence type="predicted"/>
<dbReference type="EMBL" id="CADCUO010000092">
    <property type="protein sequence ID" value="CAA9391159.1"/>
    <property type="molecule type" value="Genomic_DNA"/>
</dbReference>